<accession>A0ABV6W3I4</accession>
<protein>
    <submittedName>
        <fullName evidence="3">Protein kinase family protein</fullName>
    </submittedName>
</protein>
<evidence type="ECO:0000313" key="4">
    <source>
        <dbReference type="Proteomes" id="UP001592531"/>
    </source>
</evidence>
<dbReference type="Proteomes" id="UP001592531">
    <property type="component" value="Unassembled WGS sequence"/>
</dbReference>
<dbReference type="PROSITE" id="PS00107">
    <property type="entry name" value="PROTEIN_KINASE_ATP"/>
    <property type="match status" value="1"/>
</dbReference>
<reference evidence="3 4" key="1">
    <citation type="submission" date="2024-09" db="EMBL/GenBank/DDBJ databases">
        <authorList>
            <person name="Lee S.D."/>
        </authorList>
    </citation>
    <scope>NUCLEOTIDE SEQUENCE [LARGE SCALE GENOMIC DNA]</scope>
    <source>
        <strain evidence="3 4">N8-3</strain>
    </source>
</reference>
<keyword evidence="1" id="KW-0547">Nucleotide-binding</keyword>
<feature type="domain" description="Protein kinase" evidence="2">
    <location>
        <begin position="29"/>
        <end position="355"/>
    </location>
</feature>
<dbReference type="SUPFAM" id="SSF56112">
    <property type="entry name" value="Protein kinase-like (PK-like)"/>
    <property type="match status" value="1"/>
</dbReference>
<dbReference type="InterPro" id="IPR000719">
    <property type="entry name" value="Prot_kinase_dom"/>
</dbReference>
<dbReference type="PROSITE" id="PS50011">
    <property type="entry name" value="PROTEIN_KINASE_DOM"/>
    <property type="match status" value="1"/>
</dbReference>
<dbReference type="Gene3D" id="3.30.200.20">
    <property type="entry name" value="Phosphorylase Kinase, domain 1"/>
    <property type="match status" value="1"/>
</dbReference>
<name>A0ABV6W3I4_9ACTN</name>
<dbReference type="GO" id="GO:0016301">
    <property type="term" value="F:kinase activity"/>
    <property type="evidence" value="ECO:0007669"/>
    <property type="project" value="UniProtKB-KW"/>
</dbReference>
<evidence type="ECO:0000313" key="3">
    <source>
        <dbReference type="EMBL" id="MFC1420551.1"/>
    </source>
</evidence>
<keyword evidence="1" id="KW-0067">ATP-binding</keyword>
<feature type="binding site" evidence="1">
    <location>
        <position position="57"/>
    </location>
    <ligand>
        <name>ATP</name>
        <dbReference type="ChEBI" id="CHEBI:30616"/>
    </ligand>
</feature>
<keyword evidence="3" id="KW-0418">Kinase</keyword>
<keyword evidence="3" id="KW-0808">Transferase</keyword>
<comment type="caution">
    <text evidence="3">The sequence shown here is derived from an EMBL/GenBank/DDBJ whole genome shotgun (WGS) entry which is preliminary data.</text>
</comment>
<organism evidence="3 4">
    <name type="scientific">Streptacidiphilus cavernicola</name>
    <dbReference type="NCBI Taxonomy" id="3342716"/>
    <lineage>
        <taxon>Bacteria</taxon>
        <taxon>Bacillati</taxon>
        <taxon>Actinomycetota</taxon>
        <taxon>Actinomycetes</taxon>
        <taxon>Kitasatosporales</taxon>
        <taxon>Streptomycetaceae</taxon>
        <taxon>Streptacidiphilus</taxon>
    </lineage>
</organism>
<keyword evidence="4" id="KW-1185">Reference proteome</keyword>
<dbReference type="EMBL" id="JBHFAB010000027">
    <property type="protein sequence ID" value="MFC1420551.1"/>
    <property type="molecule type" value="Genomic_DNA"/>
</dbReference>
<gene>
    <name evidence="3" type="ORF">ACEZDE_28500</name>
</gene>
<proteinExistence type="predicted"/>
<sequence length="355" mass="39042">MSRSLRLAAHRTVSAQLARRSDQQLRELLETAAPLGTGIGGTVALLRLDGVPVFVKKVPLTDLERRPEHTRSTANLFDLPAFYHYGVGSAGFGAWRELAVHEQTTDWVLSGEADCFPLTYHWRVLDQDAPAVATAPTPEEDRELEDRVAFWEGSPAVRARLRALRESTASVVLFLEHIPHRLGDWLYERVSDGGRTGEQACAMVRRELATGTELMNSRGLQHFDAHFHNVLTDGQRLYFADFGLALSDRFDLAEPEAAFLRRHRSYDASYTATRLFNMIVSVEEIGVADTVVRAYADGGNPGGLPEPLLATARRLAPVALAVGGFYRGLRLESRSTPYPSAAVERACADAGLTSG</sequence>
<dbReference type="InterPro" id="IPR017441">
    <property type="entry name" value="Protein_kinase_ATP_BS"/>
</dbReference>
<dbReference type="Gene3D" id="1.10.510.10">
    <property type="entry name" value="Transferase(Phosphotransferase) domain 1"/>
    <property type="match status" value="1"/>
</dbReference>
<evidence type="ECO:0000259" key="2">
    <source>
        <dbReference type="PROSITE" id="PS50011"/>
    </source>
</evidence>
<evidence type="ECO:0000256" key="1">
    <source>
        <dbReference type="PROSITE-ProRule" id="PRU10141"/>
    </source>
</evidence>
<dbReference type="RefSeq" id="WP_380542003.1">
    <property type="nucleotide sequence ID" value="NZ_JBHFAB010000027.1"/>
</dbReference>
<dbReference type="InterPro" id="IPR011009">
    <property type="entry name" value="Kinase-like_dom_sf"/>
</dbReference>